<feature type="non-terminal residue" evidence="9">
    <location>
        <position position="1"/>
    </location>
</feature>
<dbReference type="SUPFAM" id="SSF56487">
    <property type="entry name" value="SRCR-like"/>
    <property type="match status" value="1"/>
</dbReference>
<dbReference type="PANTHER" id="PTHR48071:SF15">
    <property type="entry name" value="SRCR DOMAIN-CONTAINING PROTEIN"/>
    <property type="match status" value="1"/>
</dbReference>
<evidence type="ECO:0000256" key="1">
    <source>
        <dbReference type="ARBA" id="ARBA00004613"/>
    </source>
</evidence>
<dbReference type="Pfam" id="PF00530">
    <property type="entry name" value="SRCR"/>
    <property type="match status" value="1"/>
</dbReference>
<comment type="subcellular location">
    <subcellularLocation>
        <location evidence="1">Secreted</location>
    </subcellularLocation>
</comment>
<evidence type="ECO:0000256" key="2">
    <source>
        <dbReference type="ARBA" id="ARBA00022525"/>
    </source>
</evidence>
<dbReference type="PRINTS" id="PR00258">
    <property type="entry name" value="SPERACTRCPTR"/>
</dbReference>
<evidence type="ECO:0000313" key="9">
    <source>
        <dbReference type="EMBL" id="PNI21061.1"/>
    </source>
</evidence>
<name>A0A2J8JE71_PANTR</name>
<keyword evidence="5 7" id="KW-1015">Disulfide bond</keyword>
<reference evidence="9 10" key="1">
    <citation type="submission" date="2017-12" db="EMBL/GenBank/DDBJ databases">
        <title>High-resolution comparative analysis of great ape genomes.</title>
        <authorList>
            <person name="Pollen A."/>
            <person name="Hastie A."/>
            <person name="Hormozdiari F."/>
            <person name="Dougherty M."/>
            <person name="Liu R."/>
            <person name="Chaisson M."/>
            <person name="Hoppe E."/>
            <person name="Hill C."/>
            <person name="Pang A."/>
            <person name="Hillier L."/>
            <person name="Baker C."/>
            <person name="Armstrong J."/>
            <person name="Shendure J."/>
            <person name="Paten B."/>
            <person name="Wilson R."/>
            <person name="Chao H."/>
            <person name="Schneider V."/>
            <person name="Ventura M."/>
            <person name="Kronenberg Z."/>
            <person name="Murali S."/>
            <person name="Gordon D."/>
            <person name="Cantsilieris S."/>
            <person name="Munson K."/>
            <person name="Nelson B."/>
            <person name="Raja A."/>
            <person name="Underwood J."/>
            <person name="Diekhans M."/>
            <person name="Fiddes I."/>
            <person name="Haussler D."/>
            <person name="Eichler E."/>
        </authorList>
    </citation>
    <scope>NUCLEOTIDE SEQUENCE [LARGE SCALE GENOMIC DNA]</scope>
    <source>
        <strain evidence="9">Yerkes chimp pedigree #C0471</strain>
    </source>
</reference>
<keyword evidence="4" id="KW-0677">Repeat</keyword>
<dbReference type="PANTHER" id="PTHR48071">
    <property type="entry name" value="SRCR DOMAIN-CONTAINING PROTEIN"/>
    <property type="match status" value="1"/>
</dbReference>
<dbReference type="PROSITE" id="PS50287">
    <property type="entry name" value="SRCR_2"/>
    <property type="match status" value="1"/>
</dbReference>
<evidence type="ECO:0000256" key="6">
    <source>
        <dbReference type="ARBA" id="ARBA00023180"/>
    </source>
</evidence>
<accession>A0A2J8JE71</accession>
<dbReference type="SMART" id="SM00202">
    <property type="entry name" value="SR"/>
    <property type="match status" value="1"/>
</dbReference>
<sequence>DDAQVVCQQLGCGPALKAFKEAEFGQGTGPIWLNEVKCKGNESSLWDCPARRWGHSECGHKEDAAVNCTDISVQKTPQKATTENSHESANFSAAELISVSKFLPISGMEKEAILSHTEKENGNL</sequence>
<evidence type="ECO:0000256" key="5">
    <source>
        <dbReference type="ARBA" id="ARBA00023157"/>
    </source>
</evidence>
<evidence type="ECO:0000256" key="7">
    <source>
        <dbReference type="PROSITE-ProRule" id="PRU00196"/>
    </source>
</evidence>
<gene>
    <name evidence="9" type="ORF">CK820_G0048095</name>
</gene>
<dbReference type="InterPro" id="IPR001190">
    <property type="entry name" value="SRCR"/>
</dbReference>
<comment type="caution">
    <text evidence="9">The sequence shown here is derived from an EMBL/GenBank/DDBJ whole genome shotgun (WGS) entry which is preliminary data.</text>
</comment>
<comment type="caution">
    <text evidence="7">Lacks conserved residue(s) required for the propagation of feature annotation.</text>
</comment>
<dbReference type="InterPro" id="IPR036772">
    <property type="entry name" value="SRCR-like_dom_sf"/>
</dbReference>
<dbReference type="Gene3D" id="3.10.250.10">
    <property type="entry name" value="SRCR-like domain"/>
    <property type="match status" value="1"/>
</dbReference>
<dbReference type="AlphaFoldDB" id="A0A2J8JE71"/>
<keyword evidence="3" id="KW-0732">Signal</keyword>
<evidence type="ECO:0000259" key="8">
    <source>
        <dbReference type="PROSITE" id="PS50287"/>
    </source>
</evidence>
<dbReference type="FunFam" id="3.10.250.10:FF:000057">
    <property type="entry name" value="Uncharacterized protein"/>
    <property type="match status" value="1"/>
</dbReference>
<dbReference type="EMBL" id="NBAG03000464">
    <property type="protein sequence ID" value="PNI21061.1"/>
    <property type="molecule type" value="Genomic_DNA"/>
</dbReference>
<evidence type="ECO:0000256" key="4">
    <source>
        <dbReference type="ARBA" id="ARBA00022737"/>
    </source>
</evidence>
<keyword evidence="6" id="KW-0325">Glycoprotein</keyword>
<evidence type="ECO:0000256" key="3">
    <source>
        <dbReference type="ARBA" id="ARBA00022729"/>
    </source>
</evidence>
<proteinExistence type="predicted"/>
<keyword evidence="2" id="KW-0964">Secreted</keyword>
<organism evidence="9 10">
    <name type="scientific">Pan troglodytes</name>
    <name type="common">Chimpanzee</name>
    <dbReference type="NCBI Taxonomy" id="9598"/>
    <lineage>
        <taxon>Eukaryota</taxon>
        <taxon>Metazoa</taxon>
        <taxon>Chordata</taxon>
        <taxon>Craniata</taxon>
        <taxon>Vertebrata</taxon>
        <taxon>Euteleostomi</taxon>
        <taxon>Mammalia</taxon>
        <taxon>Eutheria</taxon>
        <taxon>Euarchontoglires</taxon>
        <taxon>Primates</taxon>
        <taxon>Haplorrhini</taxon>
        <taxon>Catarrhini</taxon>
        <taxon>Hominidae</taxon>
        <taxon>Pan</taxon>
    </lineage>
</organism>
<feature type="disulfide bond" evidence="7">
    <location>
        <begin position="38"/>
        <end position="48"/>
    </location>
</feature>
<dbReference type="Proteomes" id="UP000236370">
    <property type="component" value="Unassembled WGS sequence"/>
</dbReference>
<protein>
    <submittedName>
        <fullName evidence="9">CD163 isoform 8</fullName>
    </submittedName>
</protein>
<dbReference type="GO" id="GO:0016020">
    <property type="term" value="C:membrane"/>
    <property type="evidence" value="ECO:0007669"/>
    <property type="project" value="InterPro"/>
</dbReference>
<feature type="domain" description="SRCR" evidence="8">
    <location>
        <begin position="1"/>
        <end position="69"/>
    </location>
</feature>
<feature type="disulfide bond" evidence="7">
    <location>
        <begin position="7"/>
        <end position="68"/>
    </location>
</feature>
<evidence type="ECO:0000313" key="10">
    <source>
        <dbReference type="Proteomes" id="UP000236370"/>
    </source>
</evidence>